<accession>A0A540VWR8</accession>
<gene>
    <name evidence="3" type="ORF">E6W39_01865</name>
</gene>
<evidence type="ECO:0000313" key="4">
    <source>
        <dbReference type="Proteomes" id="UP000319103"/>
    </source>
</evidence>
<dbReference type="InterPro" id="IPR011330">
    <property type="entry name" value="Glyco_hydro/deAcase_b/a-brl"/>
</dbReference>
<dbReference type="EMBL" id="VIGB01000003">
    <property type="protein sequence ID" value="TQF01212.1"/>
    <property type="molecule type" value="Genomic_DNA"/>
</dbReference>
<dbReference type="PROSITE" id="PS51677">
    <property type="entry name" value="NODB"/>
    <property type="match status" value="1"/>
</dbReference>
<proteinExistence type="predicted"/>
<dbReference type="Pfam" id="PF01522">
    <property type="entry name" value="Polysacc_deac_1"/>
    <property type="match status" value="1"/>
</dbReference>
<evidence type="ECO:0000256" key="1">
    <source>
        <dbReference type="SAM" id="MobiDB-lite"/>
    </source>
</evidence>
<organism evidence="3 4">
    <name type="scientific">Kitasatospora acidiphila</name>
    <dbReference type="NCBI Taxonomy" id="2567942"/>
    <lineage>
        <taxon>Bacteria</taxon>
        <taxon>Bacillati</taxon>
        <taxon>Actinomycetota</taxon>
        <taxon>Actinomycetes</taxon>
        <taxon>Kitasatosporales</taxon>
        <taxon>Streptomycetaceae</taxon>
        <taxon>Kitasatospora</taxon>
    </lineage>
</organism>
<feature type="domain" description="NodB homology" evidence="2">
    <location>
        <begin position="113"/>
        <end position="293"/>
    </location>
</feature>
<dbReference type="InterPro" id="IPR050248">
    <property type="entry name" value="Polysacc_deacetylase_ArnD"/>
</dbReference>
<name>A0A540VWR8_9ACTN</name>
<dbReference type="AlphaFoldDB" id="A0A540VWR8"/>
<dbReference type="OrthoDB" id="9763050at2"/>
<dbReference type="Proteomes" id="UP000319103">
    <property type="component" value="Unassembled WGS sequence"/>
</dbReference>
<evidence type="ECO:0000313" key="3">
    <source>
        <dbReference type="EMBL" id="TQF01212.1"/>
    </source>
</evidence>
<keyword evidence="4" id="KW-1185">Reference proteome</keyword>
<dbReference type="Gene3D" id="3.20.20.370">
    <property type="entry name" value="Glycoside hydrolase/deacetylase"/>
    <property type="match status" value="1"/>
</dbReference>
<dbReference type="GO" id="GO:0005975">
    <property type="term" value="P:carbohydrate metabolic process"/>
    <property type="evidence" value="ECO:0007669"/>
    <property type="project" value="InterPro"/>
</dbReference>
<sequence length="295" mass="30863">MPRCVVSSVGGGIAIKEGPVSISPKIPQPRRRLLAWTAAGAASLAVGTLAGCSDSSHASNGAAPEPSDSFSPDAPINPSAAAGLPSPTATGTVAARTKPVFKVHDILPDAPSDAIALTIDDGPSPLYTPQLLALLRKYDIQATFNVIGSQAHVHKDVIRQIAADGHMVANHTMTHPQPLSKRTKAQIEAEIANAQSVIVDAGAPTPTLFRSPGGDWSTEIFAATAKYGMIPIDWDVDPRDWSRPGVAQITQKLMAARPGDILLCHDGGGDRTQTLESLKTVLPALKAKGFTFVRL</sequence>
<evidence type="ECO:0000259" key="2">
    <source>
        <dbReference type="PROSITE" id="PS51677"/>
    </source>
</evidence>
<comment type="caution">
    <text evidence="3">The sequence shown here is derived from an EMBL/GenBank/DDBJ whole genome shotgun (WGS) entry which is preliminary data.</text>
</comment>
<dbReference type="CDD" id="cd10917">
    <property type="entry name" value="CE4_NodB_like_6s_7s"/>
    <property type="match status" value="1"/>
</dbReference>
<dbReference type="SUPFAM" id="SSF88713">
    <property type="entry name" value="Glycoside hydrolase/deacetylase"/>
    <property type="match status" value="1"/>
</dbReference>
<feature type="region of interest" description="Disordered" evidence="1">
    <location>
        <begin position="55"/>
        <end position="90"/>
    </location>
</feature>
<protein>
    <submittedName>
        <fullName evidence="3">Polysaccharide deacetylase family protein</fullName>
    </submittedName>
</protein>
<reference evidence="3 4" key="1">
    <citation type="submission" date="2019-06" db="EMBL/GenBank/DDBJ databases">
        <title>Description of Kitasatospora acidophila sp. nov. isolated from pine grove soil, and reclassification of Streptomyces novaecaesareae to Kitasatospora novaeceasareae comb. nov.</title>
        <authorList>
            <person name="Kim M.J."/>
        </authorList>
    </citation>
    <scope>NUCLEOTIDE SEQUENCE [LARGE SCALE GENOMIC DNA]</scope>
    <source>
        <strain evidence="3 4">MMS16-CNU292</strain>
    </source>
</reference>
<dbReference type="PANTHER" id="PTHR10587">
    <property type="entry name" value="GLYCOSYL TRANSFERASE-RELATED"/>
    <property type="match status" value="1"/>
</dbReference>
<dbReference type="GO" id="GO:0016810">
    <property type="term" value="F:hydrolase activity, acting on carbon-nitrogen (but not peptide) bonds"/>
    <property type="evidence" value="ECO:0007669"/>
    <property type="project" value="InterPro"/>
</dbReference>
<dbReference type="InterPro" id="IPR002509">
    <property type="entry name" value="NODB_dom"/>
</dbReference>